<geneLocation type="plasmid" evidence="2">
    <name>pVAPN1572</name>
</geneLocation>
<sequence>MNRLRLRRAAVGAGAGAVLLLTAQPAAAAPTDTVFPIPVVWVGRGVTNLPGGDIEYITAGTDPATPGVTRFTGTPYAVHWRNLSTGASGSVIVEWPSVEVHTGPGIVVATATPSEVMLAAWSGLTLLAGAGGWVVP</sequence>
<feature type="signal peptide" evidence="1">
    <location>
        <begin position="1"/>
        <end position="28"/>
    </location>
</feature>
<keyword evidence="1" id="KW-0732">Signal</keyword>
<dbReference type="RefSeq" id="WP_172687811.1">
    <property type="nucleotide sequence ID" value="NZ_KX443401.1"/>
</dbReference>
<proteinExistence type="predicted"/>
<protein>
    <recommendedName>
        <fullName evidence="3">Secreted protein</fullName>
    </recommendedName>
</protein>
<dbReference type="AlphaFoldDB" id="A0A1Z1UXN4"/>
<name>A0A1Z1UXN4_RHOHA</name>
<keyword evidence="2" id="KW-0614">Plasmid</keyword>
<reference evidence="2" key="1">
    <citation type="journal article" date="2017" name="Genome Biol. Evol.">
        <title>Comparative Genomics of Rhodococcus equi Virulence Plasmids Indicates Host-Driven Evolution of the vap Pathogenicity Island.</title>
        <authorList>
            <person name="MacArthur I."/>
            <person name="Anastasi E."/>
            <person name="Alvarez S."/>
            <person name="Scortti M."/>
            <person name="Vazquez-Boland J.A."/>
        </authorList>
    </citation>
    <scope>NUCLEOTIDE SEQUENCE</scope>
    <source>
        <strain evidence="2">PAM1572</strain>
        <plasmid evidence="2">pVAPN1572</plasmid>
    </source>
</reference>
<evidence type="ECO:0000256" key="1">
    <source>
        <dbReference type="SAM" id="SignalP"/>
    </source>
</evidence>
<dbReference type="EMBL" id="KX443401">
    <property type="protein sequence ID" value="ARX60163.1"/>
    <property type="molecule type" value="Genomic_DNA"/>
</dbReference>
<evidence type="ECO:0000313" key="2">
    <source>
        <dbReference type="EMBL" id="ARX60163.1"/>
    </source>
</evidence>
<feature type="chain" id="PRO_5012667227" description="Secreted protein" evidence="1">
    <location>
        <begin position="29"/>
        <end position="136"/>
    </location>
</feature>
<organism evidence="2">
    <name type="scientific">Rhodococcus hoagii</name>
    <name type="common">Corynebacterium equii</name>
    <dbReference type="NCBI Taxonomy" id="43767"/>
    <lineage>
        <taxon>Bacteria</taxon>
        <taxon>Bacillati</taxon>
        <taxon>Actinomycetota</taxon>
        <taxon>Actinomycetes</taxon>
        <taxon>Mycobacteriales</taxon>
        <taxon>Nocardiaceae</taxon>
        <taxon>Prescottella</taxon>
    </lineage>
</organism>
<gene>
    <name evidence="2" type="ORF">pVAPN1572_1270</name>
</gene>
<accession>A0A1Z1UXN4</accession>
<evidence type="ECO:0008006" key="3">
    <source>
        <dbReference type="Google" id="ProtNLM"/>
    </source>
</evidence>